<dbReference type="PANTHER" id="PTHR34040:SF8">
    <property type="entry name" value="FLAGELLAR BIOSYNTHETIC PROTEIN FLIQ"/>
    <property type="match status" value="1"/>
</dbReference>
<proteinExistence type="predicted"/>
<accession>A0A3B1BC90</accession>
<dbReference type="GO" id="GO:0009306">
    <property type="term" value="P:protein secretion"/>
    <property type="evidence" value="ECO:0007669"/>
    <property type="project" value="InterPro"/>
</dbReference>
<gene>
    <name evidence="7" type="ORF">MNBD_GAMMA20-86</name>
</gene>
<dbReference type="PRINTS" id="PR00952">
    <property type="entry name" value="TYPE3IMQPROT"/>
</dbReference>
<dbReference type="Pfam" id="PF01313">
    <property type="entry name" value="Bac_export_3"/>
    <property type="match status" value="1"/>
</dbReference>
<evidence type="ECO:0000256" key="1">
    <source>
        <dbReference type="ARBA" id="ARBA00004651"/>
    </source>
</evidence>
<evidence type="ECO:0000256" key="2">
    <source>
        <dbReference type="ARBA" id="ARBA00022475"/>
    </source>
</evidence>
<protein>
    <submittedName>
        <fullName evidence="7">Flagellar biosynthesis protein FliQ</fullName>
    </submittedName>
</protein>
<keyword evidence="7" id="KW-0282">Flagellum</keyword>
<keyword evidence="2" id="KW-1003">Cell membrane</keyword>
<keyword evidence="7" id="KW-0966">Cell projection</keyword>
<evidence type="ECO:0000256" key="6">
    <source>
        <dbReference type="SAM" id="Phobius"/>
    </source>
</evidence>
<evidence type="ECO:0000256" key="5">
    <source>
        <dbReference type="ARBA" id="ARBA00023136"/>
    </source>
</evidence>
<dbReference type="InterPro" id="IPR006305">
    <property type="entry name" value="FliQ"/>
</dbReference>
<feature type="transmembrane region" description="Helical" evidence="6">
    <location>
        <begin position="12"/>
        <end position="35"/>
    </location>
</feature>
<feature type="transmembrane region" description="Helical" evidence="6">
    <location>
        <begin position="55"/>
        <end position="76"/>
    </location>
</feature>
<keyword evidence="4 6" id="KW-1133">Transmembrane helix</keyword>
<sequence length="89" mass="9715">MTPEMVLTIAQKALEVTLLLTGIILLPALAVGLLVSMFQAATQLNEQTLSFIPKLGITFLTLMMAGPWLLTLLMDFTQRLLSDIPMIIG</sequence>
<dbReference type="NCBIfam" id="TIGR01402">
    <property type="entry name" value="fliQ"/>
    <property type="match status" value="1"/>
</dbReference>
<dbReference type="PIRSF" id="PIRSF004669">
    <property type="entry name" value="FliQ"/>
    <property type="match status" value="1"/>
</dbReference>
<keyword evidence="7" id="KW-0969">Cilium</keyword>
<dbReference type="AlphaFoldDB" id="A0A3B1BC90"/>
<dbReference type="PANTHER" id="PTHR34040">
    <property type="entry name" value="FLAGELLAR BIOSYNTHETIC PROTEIN FLIQ"/>
    <property type="match status" value="1"/>
</dbReference>
<evidence type="ECO:0000256" key="3">
    <source>
        <dbReference type="ARBA" id="ARBA00022692"/>
    </source>
</evidence>
<evidence type="ECO:0000313" key="7">
    <source>
        <dbReference type="EMBL" id="VAX03935.1"/>
    </source>
</evidence>
<keyword evidence="5 6" id="KW-0472">Membrane</keyword>
<organism evidence="7">
    <name type="scientific">hydrothermal vent metagenome</name>
    <dbReference type="NCBI Taxonomy" id="652676"/>
    <lineage>
        <taxon>unclassified sequences</taxon>
        <taxon>metagenomes</taxon>
        <taxon>ecological metagenomes</taxon>
    </lineage>
</organism>
<dbReference type="EMBL" id="UOFU01000355">
    <property type="protein sequence ID" value="VAX03935.1"/>
    <property type="molecule type" value="Genomic_DNA"/>
</dbReference>
<comment type="subcellular location">
    <subcellularLocation>
        <location evidence="1">Cell membrane</location>
        <topology evidence="1">Multi-pass membrane protein</topology>
    </subcellularLocation>
</comment>
<dbReference type="GO" id="GO:0005886">
    <property type="term" value="C:plasma membrane"/>
    <property type="evidence" value="ECO:0007669"/>
    <property type="project" value="UniProtKB-SubCell"/>
</dbReference>
<name>A0A3B1BC90_9ZZZZ</name>
<reference evidence="7" key="1">
    <citation type="submission" date="2018-06" db="EMBL/GenBank/DDBJ databases">
        <authorList>
            <person name="Zhirakovskaya E."/>
        </authorList>
    </citation>
    <scope>NUCLEOTIDE SEQUENCE</scope>
</reference>
<dbReference type="GO" id="GO:0044780">
    <property type="term" value="P:bacterial-type flagellum assembly"/>
    <property type="evidence" value="ECO:0007669"/>
    <property type="project" value="InterPro"/>
</dbReference>
<evidence type="ECO:0000256" key="4">
    <source>
        <dbReference type="ARBA" id="ARBA00022989"/>
    </source>
</evidence>
<keyword evidence="3 6" id="KW-0812">Transmembrane</keyword>
<dbReference type="InterPro" id="IPR002191">
    <property type="entry name" value="Bac_export_3"/>
</dbReference>